<dbReference type="OrthoDB" id="5184682at2"/>
<dbReference type="AlphaFoldDB" id="A0A5B8U647"/>
<accession>A0A5B8U647</accession>
<dbReference type="SUPFAM" id="SSF52402">
    <property type="entry name" value="Adenine nucleotide alpha hydrolases-like"/>
    <property type="match status" value="1"/>
</dbReference>
<dbReference type="EMBL" id="CP042430">
    <property type="protein sequence ID" value="QEC48564.1"/>
    <property type="molecule type" value="Genomic_DNA"/>
</dbReference>
<sequence>MTDVLAWAESQDFAVSGNAGDPNTAFGAIEDALRLVGADEIIICTYVPGRSNWLESGIVSRLKEELDIPVTHLLVDGGHAAATA</sequence>
<evidence type="ECO:0000313" key="1">
    <source>
        <dbReference type="EMBL" id="QEC48564.1"/>
    </source>
</evidence>
<dbReference type="RefSeq" id="WP_146920248.1">
    <property type="nucleotide sequence ID" value="NZ_CP042430.1"/>
</dbReference>
<evidence type="ECO:0000313" key="2">
    <source>
        <dbReference type="Proteomes" id="UP000321805"/>
    </source>
</evidence>
<organism evidence="1 2">
    <name type="scientific">Baekduia soli</name>
    <dbReference type="NCBI Taxonomy" id="496014"/>
    <lineage>
        <taxon>Bacteria</taxon>
        <taxon>Bacillati</taxon>
        <taxon>Actinomycetota</taxon>
        <taxon>Thermoleophilia</taxon>
        <taxon>Solirubrobacterales</taxon>
        <taxon>Baekduiaceae</taxon>
        <taxon>Baekduia</taxon>
    </lineage>
</organism>
<dbReference type="Proteomes" id="UP000321805">
    <property type="component" value="Chromosome"/>
</dbReference>
<name>A0A5B8U647_9ACTN</name>
<dbReference type="Gene3D" id="3.40.50.620">
    <property type="entry name" value="HUPs"/>
    <property type="match status" value="1"/>
</dbReference>
<protein>
    <submittedName>
        <fullName evidence="1">Uncharacterized protein</fullName>
    </submittedName>
</protein>
<dbReference type="InterPro" id="IPR014729">
    <property type="entry name" value="Rossmann-like_a/b/a_fold"/>
</dbReference>
<reference evidence="1 2" key="1">
    <citation type="journal article" date="2018" name="J. Microbiol.">
        <title>Baekduia soli gen. nov., sp. nov., a novel bacterium isolated from the soil of Baekdu Mountain and proposal of a novel family name, Baekduiaceae fam. nov.</title>
        <authorList>
            <person name="An D.S."/>
            <person name="Siddiqi M.Z."/>
            <person name="Kim K.H."/>
            <person name="Yu H.S."/>
            <person name="Im W.T."/>
        </authorList>
    </citation>
    <scope>NUCLEOTIDE SEQUENCE [LARGE SCALE GENOMIC DNA]</scope>
    <source>
        <strain evidence="1 2">BR7-21</strain>
    </source>
</reference>
<gene>
    <name evidence="1" type="ORF">FSW04_13960</name>
</gene>
<keyword evidence="2" id="KW-1185">Reference proteome</keyword>
<proteinExistence type="predicted"/>
<dbReference type="KEGG" id="bsol:FSW04_13960"/>